<dbReference type="Proteomes" id="UP001595616">
    <property type="component" value="Unassembled WGS sequence"/>
</dbReference>
<evidence type="ECO:0008006" key="3">
    <source>
        <dbReference type="Google" id="ProtNLM"/>
    </source>
</evidence>
<dbReference type="PROSITE" id="PS51257">
    <property type="entry name" value="PROKAR_LIPOPROTEIN"/>
    <property type="match status" value="1"/>
</dbReference>
<name>A0ABV7YX67_9BACT</name>
<accession>A0ABV7YX67</accession>
<proteinExistence type="predicted"/>
<sequence length="164" mass="18101">MKKLILVLAFPLIFACENDKDSAINPNSEMIQGEDSGEFPCVNAQADTLPTLDSAKALIVGKWQLKGMIARMANPEIPNYQIEFLADGGVTVTLAGKKVFSDAYSVIEETSNGYRSLKLITDSLMDLENQHNIVKGNIRICEKELMLDQGIAFDAPGYLFRKVK</sequence>
<organism evidence="1 2">
    <name type="scientific">Lacihabitans lacunae</name>
    <dbReference type="NCBI Taxonomy" id="1028214"/>
    <lineage>
        <taxon>Bacteria</taxon>
        <taxon>Pseudomonadati</taxon>
        <taxon>Bacteroidota</taxon>
        <taxon>Cytophagia</taxon>
        <taxon>Cytophagales</taxon>
        <taxon>Leadbetterellaceae</taxon>
        <taxon>Lacihabitans</taxon>
    </lineage>
</organism>
<dbReference type="EMBL" id="JBHRYQ010000001">
    <property type="protein sequence ID" value="MFC3811893.1"/>
    <property type="molecule type" value="Genomic_DNA"/>
</dbReference>
<reference evidence="2" key="1">
    <citation type="journal article" date="2019" name="Int. J. Syst. Evol. Microbiol.">
        <title>The Global Catalogue of Microorganisms (GCM) 10K type strain sequencing project: providing services to taxonomists for standard genome sequencing and annotation.</title>
        <authorList>
            <consortium name="The Broad Institute Genomics Platform"/>
            <consortium name="The Broad Institute Genome Sequencing Center for Infectious Disease"/>
            <person name="Wu L."/>
            <person name="Ma J."/>
        </authorList>
    </citation>
    <scope>NUCLEOTIDE SEQUENCE [LARGE SCALE GENOMIC DNA]</scope>
    <source>
        <strain evidence="2">CECT 7956</strain>
    </source>
</reference>
<protein>
    <recommendedName>
        <fullName evidence="3">DUF306 domain-containing protein</fullName>
    </recommendedName>
</protein>
<comment type="caution">
    <text evidence="1">The sequence shown here is derived from an EMBL/GenBank/DDBJ whole genome shotgun (WGS) entry which is preliminary data.</text>
</comment>
<evidence type="ECO:0000313" key="1">
    <source>
        <dbReference type="EMBL" id="MFC3811893.1"/>
    </source>
</evidence>
<dbReference type="RefSeq" id="WP_379838745.1">
    <property type="nucleotide sequence ID" value="NZ_JBHRYQ010000001.1"/>
</dbReference>
<evidence type="ECO:0000313" key="2">
    <source>
        <dbReference type="Proteomes" id="UP001595616"/>
    </source>
</evidence>
<gene>
    <name evidence="1" type="ORF">ACFOOI_14615</name>
</gene>
<keyword evidence="2" id="KW-1185">Reference proteome</keyword>